<dbReference type="EMBL" id="BPLR01020046">
    <property type="protein sequence ID" value="GIX74259.1"/>
    <property type="molecule type" value="Genomic_DNA"/>
</dbReference>
<proteinExistence type="predicted"/>
<evidence type="ECO:0000313" key="1">
    <source>
        <dbReference type="EMBL" id="GIX74259.1"/>
    </source>
</evidence>
<name>A0AAV4MPE2_CAEEX</name>
<accession>A0AAV4MPE2</accession>
<organism evidence="1 2">
    <name type="scientific">Caerostris extrusa</name>
    <name type="common">Bark spider</name>
    <name type="synonym">Caerostris bankana</name>
    <dbReference type="NCBI Taxonomy" id="172846"/>
    <lineage>
        <taxon>Eukaryota</taxon>
        <taxon>Metazoa</taxon>
        <taxon>Ecdysozoa</taxon>
        <taxon>Arthropoda</taxon>
        <taxon>Chelicerata</taxon>
        <taxon>Arachnida</taxon>
        <taxon>Araneae</taxon>
        <taxon>Araneomorphae</taxon>
        <taxon>Entelegynae</taxon>
        <taxon>Araneoidea</taxon>
        <taxon>Araneidae</taxon>
        <taxon>Caerostris</taxon>
    </lineage>
</organism>
<dbReference type="AlphaFoldDB" id="A0AAV4MPE2"/>
<protein>
    <submittedName>
        <fullName evidence="1">Uncharacterized protein</fullName>
    </submittedName>
</protein>
<gene>
    <name evidence="1" type="ORF">CEXT_242681</name>
</gene>
<reference evidence="1 2" key="1">
    <citation type="submission" date="2021-06" db="EMBL/GenBank/DDBJ databases">
        <title>Caerostris extrusa draft genome.</title>
        <authorList>
            <person name="Kono N."/>
            <person name="Arakawa K."/>
        </authorList>
    </citation>
    <scope>NUCLEOTIDE SEQUENCE [LARGE SCALE GENOMIC DNA]</scope>
</reference>
<comment type="caution">
    <text evidence="1">The sequence shown here is derived from an EMBL/GenBank/DDBJ whole genome shotgun (WGS) entry which is preliminary data.</text>
</comment>
<sequence length="141" mass="16005">MPFESCGGFQLGYITGLKKTEGFERVPIKDFVRLFGQIHSVVCIGGIAFSPEENVPQINRTAKEDKMLSPKSINLRFCGHFFFFKFCFFLSVTTSPKLLFQSKADDFYVGVEWRLCGFVRGFGDALSKGSERGFQLDVYRP</sequence>
<keyword evidence="2" id="KW-1185">Reference proteome</keyword>
<evidence type="ECO:0000313" key="2">
    <source>
        <dbReference type="Proteomes" id="UP001054945"/>
    </source>
</evidence>
<dbReference type="Proteomes" id="UP001054945">
    <property type="component" value="Unassembled WGS sequence"/>
</dbReference>